<protein>
    <submittedName>
        <fullName evidence="2">Uncharacterized protein</fullName>
    </submittedName>
</protein>
<evidence type="ECO:0000313" key="3">
    <source>
        <dbReference type="Proteomes" id="UP001168877"/>
    </source>
</evidence>
<evidence type="ECO:0000313" key="2">
    <source>
        <dbReference type="EMBL" id="KAK0595168.1"/>
    </source>
</evidence>
<reference evidence="2" key="1">
    <citation type="journal article" date="2022" name="Plant J.">
        <title>Strategies of tolerance reflected in two North American maple genomes.</title>
        <authorList>
            <person name="McEvoy S.L."/>
            <person name="Sezen U.U."/>
            <person name="Trouern-Trend A."/>
            <person name="McMahon S.M."/>
            <person name="Schaberg P.G."/>
            <person name="Yang J."/>
            <person name="Wegrzyn J.L."/>
            <person name="Swenson N.G."/>
        </authorList>
    </citation>
    <scope>NUCLEOTIDE SEQUENCE</scope>
    <source>
        <strain evidence="2">NS2018</strain>
    </source>
</reference>
<name>A0AA39VXQ3_ACESA</name>
<dbReference type="AlphaFoldDB" id="A0AA39VXQ3"/>
<dbReference type="EMBL" id="JAUESC010000004">
    <property type="protein sequence ID" value="KAK0595168.1"/>
    <property type="molecule type" value="Genomic_DNA"/>
</dbReference>
<proteinExistence type="predicted"/>
<feature type="region of interest" description="Disordered" evidence="1">
    <location>
        <begin position="1"/>
        <end position="33"/>
    </location>
</feature>
<reference evidence="2" key="2">
    <citation type="submission" date="2023-06" db="EMBL/GenBank/DDBJ databases">
        <authorList>
            <person name="Swenson N.G."/>
            <person name="Wegrzyn J.L."/>
            <person name="Mcevoy S.L."/>
        </authorList>
    </citation>
    <scope>NUCLEOTIDE SEQUENCE</scope>
    <source>
        <strain evidence="2">NS2018</strain>
        <tissue evidence="2">Leaf</tissue>
    </source>
</reference>
<dbReference type="Proteomes" id="UP001168877">
    <property type="component" value="Unassembled WGS sequence"/>
</dbReference>
<feature type="compositionally biased region" description="Basic and acidic residues" evidence="1">
    <location>
        <begin position="124"/>
        <end position="136"/>
    </location>
</feature>
<accession>A0AA39VXQ3</accession>
<organism evidence="2 3">
    <name type="scientific">Acer saccharum</name>
    <name type="common">Sugar maple</name>
    <dbReference type="NCBI Taxonomy" id="4024"/>
    <lineage>
        <taxon>Eukaryota</taxon>
        <taxon>Viridiplantae</taxon>
        <taxon>Streptophyta</taxon>
        <taxon>Embryophyta</taxon>
        <taxon>Tracheophyta</taxon>
        <taxon>Spermatophyta</taxon>
        <taxon>Magnoliopsida</taxon>
        <taxon>eudicotyledons</taxon>
        <taxon>Gunneridae</taxon>
        <taxon>Pentapetalae</taxon>
        <taxon>rosids</taxon>
        <taxon>malvids</taxon>
        <taxon>Sapindales</taxon>
        <taxon>Sapindaceae</taxon>
        <taxon>Hippocastanoideae</taxon>
        <taxon>Acereae</taxon>
        <taxon>Acer</taxon>
    </lineage>
</organism>
<feature type="region of interest" description="Disordered" evidence="1">
    <location>
        <begin position="112"/>
        <end position="141"/>
    </location>
</feature>
<comment type="caution">
    <text evidence="2">The sequence shown here is derived from an EMBL/GenBank/DDBJ whole genome shotgun (WGS) entry which is preliminary data.</text>
</comment>
<gene>
    <name evidence="2" type="ORF">LWI29_004199</name>
</gene>
<keyword evidence="3" id="KW-1185">Reference proteome</keyword>
<sequence>MSYTSAPSGECVSHGLLAEGPEPSSYGDMGLPNPLSGHNNMDLKEGVLGVELSGAEGLNSVGNQVEVIDGRGGKLARKATDGATDVDGENMAGTVELNTPVVSMVSKEGNNFEASEMWKGGESQSERDSHSRREDSDASGQVDIYYESLPLELELNSAILQRTSGTTICPTKIKPLLKSTLPRLTTSGTEQLTCCPYEETEDPTLAKNVLSCIPKSNTASQALFTSTN</sequence>
<evidence type="ECO:0000256" key="1">
    <source>
        <dbReference type="SAM" id="MobiDB-lite"/>
    </source>
</evidence>